<feature type="signal peptide" evidence="1">
    <location>
        <begin position="1"/>
        <end position="18"/>
    </location>
</feature>
<organism evidence="2 3">
    <name type="scientific">Ponticaulis profundi</name>
    <dbReference type="NCBI Taxonomy" id="2665222"/>
    <lineage>
        <taxon>Bacteria</taxon>
        <taxon>Pseudomonadati</taxon>
        <taxon>Pseudomonadota</taxon>
        <taxon>Alphaproteobacteria</taxon>
        <taxon>Hyphomonadales</taxon>
        <taxon>Hyphomonadaceae</taxon>
        <taxon>Ponticaulis</taxon>
    </lineage>
</organism>
<dbReference type="EMBL" id="JBHSSW010000005">
    <property type="protein sequence ID" value="MFC6197657.1"/>
    <property type="molecule type" value="Genomic_DNA"/>
</dbReference>
<dbReference type="Proteomes" id="UP001596303">
    <property type="component" value="Unassembled WGS sequence"/>
</dbReference>
<comment type="caution">
    <text evidence="2">The sequence shown here is derived from an EMBL/GenBank/DDBJ whole genome shotgun (WGS) entry which is preliminary data.</text>
</comment>
<sequence>MLKSVFSLSCIAALSAYAGPNAVADVSSSVAADRLEQRLNEVTEVRFFFVSRTGNYDFSDAEIREYSSVTLLRKCGGGCSDIMTPVIDHLRSATLAECISGQQSTLLMLGDITAVRYSFSSRMIELEGRCYFSETGLRDVLREDHLIFP</sequence>
<evidence type="ECO:0008006" key="4">
    <source>
        <dbReference type="Google" id="ProtNLM"/>
    </source>
</evidence>
<gene>
    <name evidence="2" type="ORF">ACFQDM_06180</name>
</gene>
<keyword evidence="1" id="KW-0732">Signal</keyword>
<proteinExistence type="predicted"/>
<feature type="chain" id="PRO_5046164448" description="DUF306 domain-containing protein" evidence="1">
    <location>
        <begin position="19"/>
        <end position="149"/>
    </location>
</feature>
<keyword evidence="3" id="KW-1185">Reference proteome</keyword>
<accession>A0ABW1S877</accession>
<protein>
    <recommendedName>
        <fullName evidence="4">DUF306 domain-containing protein</fullName>
    </recommendedName>
</protein>
<evidence type="ECO:0000256" key="1">
    <source>
        <dbReference type="SAM" id="SignalP"/>
    </source>
</evidence>
<name>A0ABW1S877_9PROT</name>
<evidence type="ECO:0000313" key="3">
    <source>
        <dbReference type="Proteomes" id="UP001596303"/>
    </source>
</evidence>
<reference evidence="3" key="1">
    <citation type="journal article" date="2019" name="Int. J. Syst. Evol. Microbiol.">
        <title>The Global Catalogue of Microorganisms (GCM) 10K type strain sequencing project: providing services to taxonomists for standard genome sequencing and annotation.</title>
        <authorList>
            <consortium name="The Broad Institute Genomics Platform"/>
            <consortium name="The Broad Institute Genome Sequencing Center for Infectious Disease"/>
            <person name="Wu L."/>
            <person name="Ma J."/>
        </authorList>
    </citation>
    <scope>NUCLEOTIDE SEQUENCE [LARGE SCALE GENOMIC DNA]</scope>
    <source>
        <strain evidence="3">CGMCC-1.15741</strain>
    </source>
</reference>
<evidence type="ECO:0000313" key="2">
    <source>
        <dbReference type="EMBL" id="MFC6197657.1"/>
    </source>
</evidence>
<dbReference type="RefSeq" id="WP_377376872.1">
    <property type="nucleotide sequence ID" value="NZ_JBHSSW010000005.1"/>
</dbReference>